<keyword evidence="2" id="KW-1185">Reference proteome</keyword>
<proteinExistence type="predicted"/>
<accession>A0AAV7GL33</accession>
<dbReference type="Proteomes" id="UP000775213">
    <property type="component" value="Unassembled WGS sequence"/>
</dbReference>
<evidence type="ECO:0000313" key="2">
    <source>
        <dbReference type="Proteomes" id="UP000775213"/>
    </source>
</evidence>
<protein>
    <submittedName>
        <fullName evidence="1">Uncharacterized protein</fullName>
    </submittedName>
</protein>
<sequence length="95" mass="10522">MASCSSTLPLASLCGKVRREGIMATTSLSCCRMAMSSFTAAPSGQPARDNILFPSPFRFAIRPPPHFLFSQAALRLQQMMCRQSMGWNTVYFPKQ</sequence>
<dbReference type="AlphaFoldDB" id="A0AAV7GL33"/>
<comment type="caution">
    <text evidence="1">The sequence shown here is derived from an EMBL/GenBank/DDBJ whole genome shotgun (WGS) entry which is preliminary data.</text>
</comment>
<organism evidence="1 2">
    <name type="scientific">Dendrobium chrysotoxum</name>
    <name type="common">Orchid</name>
    <dbReference type="NCBI Taxonomy" id="161865"/>
    <lineage>
        <taxon>Eukaryota</taxon>
        <taxon>Viridiplantae</taxon>
        <taxon>Streptophyta</taxon>
        <taxon>Embryophyta</taxon>
        <taxon>Tracheophyta</taxon>
        <taxon>Spermatophyta</taxon>
        <taxon>Magnoliopsida</taxon>
        <taxon>Liliopsida</taxon>
        <taxon>Asparagales</taxon>
        <taxon>Orchidaceae</taxon>
        <taxon>Epidendroideae</taxon>
        <taxon>Malaxideae</taxon>
        <taxon>Dendrobiinae</taxon>
        <taxon>Dendrobium</taxon>
    </lineage>
</organism>
<gene>
    <name evidence="1" type="ORF">IEQ34_010130</name>
</gene>
<dbReference type="EMBL" id="JAGFBR010000009">
    <property type="protein sequence ID" value="KAH0462555.1"/>
    <property type="molecule type" value="Genomic_DNA"/>
</dbReference>
<reference evidence="1 2" key="1">
    <citation type="journal article" date="2021" name="Hortic Res">
        <title>Chromosome-scale assembly of the Dendrobium chrysotoxum genome enhances the understanding of orchid evolution.</title>
        <authorList>
            <person name="Zhang Y."/>
            <person name="Zhang G.Q."/>
            <person name="Zhang D."/>
            <person name="Liu X.D."/>
            <person name="Xu X.Y."/>
            <person name="Sun W.H."/>
            <person name="Yu X."/>
            <person name="Zhu X."/>
            <person name="Wang Z.W."/>
            <person name="Zhao X."/>
            <person name="Zhong W.Y."/>
            <person name="Chen H."/>
            <person name="Yin W.L."/>
            <person name="Huang T."/>
            <person name="Niu S.C."/>
            <person name="Liu Z.J."/>
        </authorList>
    </citation>
    <scope>NUCLEOTIDE SEQUENCE [LARGE SCALE GENOMIC DNA]</scope>
    <source>
        <strain evidence="1">Lindl</strain>
    </source>
</reference>
<name>A0AAV7GL33_DENCH</name>
<evidence type="ECO:0000313" key="1">
    <source>
        <dbReference type="EMBL" id="KAH0462555.1"/>
    </source>
</evidence>